<proteinExistence type="predicted"/>
<gene>
    <name evidence="4" type="ORF">FYJ73_08045</name>
</gene>
<evidence type="ECO:0000256" key="1">
    <source>
        <dbReference type="ARBA" id="ARBA00004442"/>
    </source>
</evidence>
<protein>
    <recommendedName>
        <fullName evidence="6">TonB-dependent receptor</fullName>
    </recommendedName>
</protein>
<dbReference type="EMBL" id="VUNG01000018">
    <property type="protein sequence ID" value="MST84619.1"/>
    <property type="molecule type" value="Genomic_DNA"/>
</dbReference>
<evidence type="ECO:0000256" key="3">
    <source>
        <dbReference type="ARBA" id="ARBA00023237"/>
    </source>
</evidence>
<keyword evidence="2" id="KW-0472">Membrane</keyword>
<evidence type="ECO:0008006" key="6">
    <source>
        <dbReference type="Google" id="ProtNLM"/>
    </source>
</evidence>
<dbReference type="PROSITE" id="PS51257">
    <property type="entry name" value="PROKAR_LIPOPROTEIN"/>
    <property type="match status" value="1"/>
</dbReference>
<keyword evidence="5" id="KW-1185">Reference proteome</keyword>
<comment type="caution">
    <text evidence="4">The sequence shown here is derived from an EMBL/GenBank/DDBJ whole genome shotgun (WGS) entry which is preliminary data.</text>
</comment>
<accession>A0A7K0KFJ4</accession>
<keyword evidence="3" id="KW-0998">Cell outer membrane</keyword>
<evidence type="ECO:0000256" key="2">
    <source>
        <dbReference type="ARBA" id="ARBA00023136"/>
    </source>
</evidence>
<name>A0A7K0KFJ4_9BACT</name>
<dbReference type="RefSeq" id="WP_154534205.1">
    <property type="nucleotide sequence ID" value="NZ_VUNG01000018.1"/>
</dbReference>
<reference evidence="4 5" key="1">
    <citation type="submission" date="2019-08" db="EMBL/GenBank/DDBJ databases">
        <title>In-depth cultivation of the pig gut microbiome towards novel bacterial diversity and tailored functional studies.</title>
        <authorList>
            <person name="Wylensek D."/>
            <person name="Hitch T.C.A."/>
            <person name="Clavel T."/>
        </authorList>
    </citation>
    <scope>NUCLEOTIDE SEQUENCE [LARGE SCALE GENOMIC DNA]</scope>
    <source>
        <strain evidence="4 5">LKV-178-WT-2A</strain>
    </source>
</reference>
<organism evidence="4 5">
    <name type="scientific">Hallella mizrahii</name>
    <dbReference type="NCBI Taxonomy" id="2606637"/>
    <lineage>
        <taxon>Bacteria</taxon>
        <taxon>Pseudomonadati</taxon>
        <taxon>Bacteroidota</taxon>
        <taxon>Bacteroidia</taxon>
        <taxon>Bacteroidales</taxon>
        <taxon>Prevotellaceae</taxon>
        <taxon>Hallella</taxon>
    </lineage>
</organism>
<dbReference type="AlphaFoldDB" id="A0A7K0KFJ4"/>
<evidence type="ECO:0000313" key="4">
    <source>
        <dbReference type="EMBL" id="MST84619.1"/>
    </source>
</evidence>
<dbReference type="Proteomes" id="UP000438914">
    <property type="component" value="Unassembled WGS sequence"/>
</dbReference>
<evidence type="ECO:0000313" key="5">
    <source>
        <dbReference type="Proteomes" id="UP000438914"/>
    </source>
</evidence>
<dbReference type="GO" id="GO:0009279">
    <property type="term" value="C:cell outer membrane"/>
    <property type="evidence" value="ECO:0007669"/>
    <property type="project" value="UniProtKB-SubCell"/>
</dbReference>
<sequence length="828" mass="94188">MTFLVRDSLSHHALGGAACRVFSNGKMAGYALANNDGALSVKAGKDDVLEFYALGYKKQELHASAFADGRCHSVLLAQTGVALREITIKAPAIRALGDTLVYDVRAFAKAGDTYLEDVLKKLPGINVSDNGIVSYQGKAINKFYIEGKDLLANSYNQATRNMPVEAVKSVEVMENHQPVKVLQGKQISDKAALNIKLDKSHRARPFGEAAGGLGSGQGTVWDNSLFLTQILGGSQLMVTGKMNNSGKDLSEETQEHIDVTDLDAYEPTPTSLLRGTSFQESLPVNRYATNKSYTGGLNYLVNLSTDATLRFNMLAYKDRSGYNSLYDYTYGGMTTTQLHEDNRLNRRTLTLLPIIRYELNTKKVFLSNELRYSYNNYDVDNHLTSNEKDIREHVHARPTYLQNYLTAAFTLGQNAIQFKSLTRYYVRHEMLCCLADSIKDYYAEEPLSLRSWTSKNVFSTSFPLWGRYVDVKALVNHAYHQYRAEDTVQRRRDNYQLQPSYTISWGKECYATFEMTMGWLYASVTAQSEKTREMPFLCPALHFKYVLSPHWKIKLSMDLSKSDTPGSFYALDPVRTSYRSWYETSNQLFFSKSSSLFGGFYYQDLATMLFFNVSASYIDERRECYENFEYTETKTYVSEVAENNHRRTFLSNAEVSKSLSDAGLTLKTQLSYSLSTYPLSQSGVVTGNRSHIVSMGINATWQKLSWLRLNLAATDFLYWERNNYNHSDVLSSLKSESSIFFFPSKHWNIKLKCQSMINEVEPSKYKNCHLFDAEASYKISKRFEAKCYVENVLNERNYIIRQNAGVNTIYSRLPLRGRVALIKLLIHL</sequence>
<dbReference type="InterPro" id="IPR036942">
    <property type="entry name" value="Beta-barrel_TonB_sf"/>
</dbReference>
<dbReference type="Gene3D" id="2.40.170.20">
    <property type="entry name" value="TonB-dependent receptor, beta-barrel domain"/>
    <property type="match status" value="1"/>
</dbReference>
<dbReference type="SUPFAM" id="SSF56935">
    <property type="entry name" value="Porins"/>
    <property type="match status" value="1"/>
</dbReference>
<comment type="subcellular location">
    <subcellularLocation>
        <location evidence="1">Cell outer membrane</location>
    </subcellularLocation>
</comment>